<dbReference type="EMBL" id="DVGY01000083">
    <property type="protein sequence ID" value="HIR40920.1"/>
    <property type="molecule type" value="Genomic_DNA"/>
</dbReference>
<protein>
    <submittedName>
        <fullName evidence="3">DNA polymerase III subunit alpha</fullName>
        <ecNumber evidence="3">2.7.7.7</ecNumber>
    </submittedName>
</protein>
<feature type="domain" description="OB" evidence="1">
    <location>
        <begin position="229"/>
        <end position="303"/>
    </location>
</feature>
<dbReference type="InterPro" id="IPR004805">
    <property type="entry name" value="DnaE2/DnaE/PolC"/>
</dbReference>
<sequence>TAYLKCHYRSIYMAALLTSVIGDTDKVTEYIAACREKGIQVLGPDVNQSEEGFVSLGEDQISFGLLAIKNLGQGIIRQIVQQRKDHGPFTSLYDFCKRMQGSELNKRAVEGLILSGAFDSFPHNRRQMIQCYEKMLDHLRQQEGREAVGQLNLFSLGTVKQPEFPVPPAEEFSRQELLEREKETIGVYLSGHPLDRLEGTKLPVKVTSIASLVQQEEEDLSRLDGREFWVLGVIRQKQVKTTKNGAPMATLTLEDKTSSMEVLVFPRQYEPNTRLLSENKIVLLQGTLSVREEEKPKLTAQKIVGEEQISSYRPNQKAEPAPSFRPKPVPQQGKLFLKFVDIKDWRIDVILPVLQKYSGSCPVMLYFLNTKKYARYKQLQVDGSEELLIELVKLLGAENVAFQLGNS</sequence>
<dbReference type="GO" id="GO:0003887">
    <property type="term" value="F:DNA-directed DNA polymerase activity"/>
    <property type="evidence" value="ECO:0007669"/>
    <property type="project" value="UniProtKB-EC"/>
</dbReference>
<dbReference type="InterPro" id="IPR004365">
    <property type="entry name" value="NA-bd_OB_tRNA"/>
</dbReference>
<dbReference type="EC" id="2.7.7.7" evidence="3"/>
<comment type="caution">
    <text evidence="3">The sequence shown here is derived from an EMBL/GenBank/DDBJ whole genome shotgun (WGS) entry which is preliminary data.</text>
</comment>
<dbReference type="Gene3D" id="1.10.150.870">
    <property type="match status" value="1"/>
</dbReference>
<dbReference type="GO" id="GO:0003676">
    <property type="term" value="F:nucleic acid binding"/>
    <property type="evidence" value="ECO:0007669"/>
    <property type="project" value="InterPro"/>
</dbReference>
<keyword evidence="3" id="KW-0548">Nucleotidyltransferase</keyword>
<dbReference type="GO" id="GO:0006260">
    <property type="term" value="P:DNA replication"/>
    <property type="evidence" value="ECO:0007669"/>
    <property type="project" value="InterPro"/>
</dbReference>
<dbReference type="Pfam" id="PF14579">
    <property type="entry name" value="HHH_6"/>
    <property type="match status" value="1"/>
</dbReference>
<dbReference type="PANTHER" id="PTHR32294:SF0">
    <property type="entry name" value="DNA POLYMERASE III SUBUNIT ALPHA"/>
    <property type="match status" value="1"/>
</dbReference>
<feature type="domain" description="DNA polymerase helix-hairpin-helix motif" evidence="2">
    <location>
        <begin position="38"/>
        <end position="128"/>
    </location>
</feature>
<dbReference type="Proteomes" id="UP000886749">
    <property type="component" value="Unassembled WGS sequence"/>
</dbReference>
<evidence type="ECO:0000313" key="3">
    <source>
        <dbReference type="EMBL" id="HIR40920.1"/>
    </source>
</evidence>
<evidence type="ECO:0000313" key="4">
    <source>
        <dbReference type="Proteomes" id="UP000886749"/>
    </source>
</evidence>
<proteinExistence type="predicted"/>
<accession>A0A9D1DDU4</accession>
<organism evidence="3 4">
    <name type="scientific">Candidatus Egerieicola pullicola</name>
    <dbReference type="NCBI Taxonomy" id="2840775"/>
    <lineage>
        <taxon>Bacteria</taxon>
        <taxon>Bacillati</taxon>
        <taxon>Bacillota</taxon>
        <taxon>Clostridia</taxon>
        <taxon>Eubacteriales</taxon>
        <taxon>Oscillospiraceae</taxon>
        <taxon>Oscillospiraceae incertae sedis</taxon>
        <taxon>Candidatus Egerieicola</taxon>
    </lineage>
</organism>
<dbReference type="PANTHER" id="PTHR32294">
    <property type="entry name" value="DNA POLYMERASE III SUBUNIT ALPHA"/>
    <property type="match status" value="1"/>
</dbReference>
<dbReference type="AlphaFoldDB" id="A0A9D1DDU4"/>
<evidence type="ECO:0000259" key="2">
    <source>
        <dbReference type="Pfam" id="PF14579"/>
    </source>
</evidence>
<keyword evidence="3" id="KW-0808">Transferase</keyword>
<dbReference type="GO" id="GO:0008408">
    <property type="term" value="F:3'-5' exonuclease activity"/>
    <property type="evidence" value="ECO:0007669"/>
    <property type="project" value="InterPro"/>
</dbReference>
<reference evidence="3" key="1">
    <citation type="submission" date="2020-10" db="EMBL/GenBank/DDBJ databases">
        <authorList>
            <person name="Gilroy R."/>
        </authorList>
    </citation>
    <scope>NUCLEOTIDE SEQUENCE</scope>
    <source>
        <strain evidence="3">CHK184-25365</strain>
    </source>
</reference>
<name>A0A9D1DDU4_9FIRM</name>
<gene>
    <name evidence="3" type="primary">dnaE</name>
    <name evidence="3" type="ORF">IAB36_03730</name>
</gene>
<evidence type="ECO:0000259" key="1">
    <source>
        <dbReference type="Pfam" id="PF01336"/>
    </source>
</evidence>
<dbReference type="CDD" id="cd04485">
    <property type="entry name" value="DnaE_OBF"/>
    <property type="match status" value="1"/>
</dbReference>
<reference evidence="3" key="2">
    <citation type="journal article" date="2021" name="PeerJ">
        <title>Extensive microbial diversity within the chicken gut microbiome revealed by metagenomics and culture.</title>
        <authorList>
            <person name="Gilroy R."/>
            <person name="Ravi A."/>
            <person name="Getino M."/>
            <person name="Pursley I."/>
            <person name="Horton D.L."/>
            <person name="Alikhan N.F."/>
            <person name="Baker D."/>
            <person name="Gharbi K."/>
            <person name="Hall N."/>
            <person name="Watson M."/>
            <person name="Adriaenssens E.M."/>
            <person name="Foster-Nyarko E."/>
            <person name="Jarju S."/>
            <person name="Secka A."/>
            <person name="Antonio M."/>
            <person name="Oren A."/>
            <person name="Chaudhuri R.R."/>
            <person name="La Ragione R."/>
            <person name="Hildebrand F."/>
            <person name="Pallen M.J."/>
        </authorList>
    </citation>
    <scope>NUCLEOTIDE SEQUENCE</scope>
    <source>
        <strain evidence="3">CHK184-25365</strain>
    </source>
</reference>
<dbReference type="Pfam" id="PF01336">
    <property type="entry name" value="tRNA_anti-codon"/>
    <property type="match status" value="1"/>
</dbReference>
<dbReference type="InterPro" id="IPR029460">
    <property type="entry name" value="DNAPol_HHH"/>
</dbReference>
<feature type="non-terminal residue" evidence="3">
    <location>
        <position position="1"/>
    </location>
</feature>